<keyword evidence="3" id="KW-1185">Reference proteome</keyword>
<evidence type="ECO:0000256" key="1">
    <source>
        <dbReference type="SAM" id="MobiDB-lite"/>
    </source>
</evidence>
<evidence type="ECO:0000313" key="3">
    <source>
        <dbReference type="Proteomes" id="UP001206925"/>
    </source>
</evidence>
<dbReference type="Proteomes" id="UP001206925">
    <property type="component" value="Unassembled WGS sequence"/>
</dbReference>
<reference evidence="2" key="1">
    <citation type="submission" date="2022-06" db="EMBL/GenBank/DDBJ databases">
        <title>Uncovering the hologenomic basis of an extraordinary plant invasion.</title>
        <authorList>
            <person name="Bieker V.C."/>
            <person name="Martin M.D."/>
            <person name="Gilbert T."/>
            <person name="Hodgins K."/>
            <person name="Battlay P."/>
            <person name="Petersen B."/>
            <person name="Wilson J."/>
        </authorList>
    </citation>
    <scope>NUCLEOTIDE SEQUENCE</scope>
    <source>
        <strain evidence="2">AA19_3_7</strain>
        <tissue evidence="2">Leaf</tissue>
    </source>
</reference>
<protein>
    <submittedName>
        <fullName evidence="2">Uncharacterized protein</fullName>
    </submittedName>
</protein>
<evidence type="ECO:0000313" key="2">
    <source>
        <dbReference type="EMBL" id="KAI7737838.1"/>
    </source>
</evidence>
<proteinExistence type="predicted"/>
<feature type="region of interest" description="Disordered" evidence="1">
    <location>
        <begin position="220"/>
        <end position="256"/>
    </location>
</feature>
<comment type="caution">
    <text evidence="2">The sequence shown here is derived from an EMBL/GenBank/DDBJ whole genome shotgun (WGS) entry which is preliminary data.</text>
</comment>
<dbReference type="AlphaFoldDB" id="A0AAD5C9J4"/>
<organism evidence="2 3">
    <name type="scientific">Ambrosia artemisiifolia</name>
    <name type="common">Common ragweed</name>
    <dbReference type="NCBI Taxonomy" id="4212"/>
    <lineage>
        <taxon>Eukaryota</taxon>
        <taxon>Viridiplantae</taxon>
        <taxon>Streptophyta</taxon>
        <taxon>Embryophyta</taxon>
        <taxon>Tracheophyta</taxon>
        <taxon>Spermatophyta</taxon>
        <taxon>Magnoliopsida</taxon>
        <taxon>eudicotyledons</taxon>
        <taxon>Gunneridae</taxon>
        <taxon>Pentapetalae</taxon>
        <taxon>asterids</taxon>
        <taxon>campanulids</taxon>
        <taxon>Asterales</taxon>
        <taxon>Asteraceae</taxon>
        <taxon>Asteroideae</taxon>
        <taxon>Heliantheae alliance</taxon>
        <taxon>Heliantheae</taxon>
        <taxon>Ambrosia</taxon>
    </lineage>
</organism>
<name>A0AAD5C9J4_AMBAR</name>
<dbReference type="EMBL" id="JAMZMK010008942">
    <property type="protein sequence ID" value="KAI7737838.1"/>
    <property type="molecule type" value="Genomic_DNA"/>
</dbReference>
<accession>A0AAD5C9J4</accession>
<gene>
    <name evidence="2" type="ORF">M8C21_002901</name>
</gene>
<sequence>MPAKPSIEELTWLIFQGLMAKTTLMELSAHIVQIDSYNSCASLPNGRHGRLRSLGTRAALVTEILATQLVLDFRENGTHYLLVDKEMKQRMTNKQHIKKKQEQEGSQVRIYSCRHAVANAAGTFKIEGIFRSTFQVGTNDSTVRNALNAALDMNIRILCFPVILDSTNQGTKGGITARPAGLATPQQDKSINLLLFKMGWLEQTVFLYIVNHGISVARLDSGEDDKGASQEVDGGSLCMSRPEVKPHETSAPAVNGGGSLLARRSSNFMLGSNNSKSRFI</sequence>